<evidence type="ECO:0000256" key="3">
    <source>
        <dbReference type="ARBA" id="ARBA00023163"/>
    </source>
</evidence>
<keyword evidence="2" id="KW-0238">DNA-binding</keyword>
<gene>
    <name evidence="6" type="ORF">RGI145_15565</name>
</gene>
<dbReference type="STRING" id="257708.RGI145_15565"/>
<sequence>MRFVTKPGPIDALRRALPGLPPRLQDAARFVARHDFDAVTRSMRDLAAAAGTNPATFTRLAQALGYPGWEQLREAMVEARRGAAGAPFSKRVRTAPRRDQREGADTFTLPAEMLAADAAGLQLLDPAPIAAAARVLHDAPRVWVAGFRSCRGVAQLLHYQLRLFRPGDVRLVGGAGPEDLDLGAFARGDAVVLVSFAPYSRSIALTARMARENGCTAIALADRADAPMAEGAAHCLLFDADAGPGFFPSLTGAFATAQALAAASFALGGEAALVRLRETEARLAALAEYVPDPETLR</sequence>
<dbReference type="Gene3D" id="1.10.10.10">
    <property type="entry name" value="Winged helix-like DNA-binding domain superfamily/Winged helix DNA-binding domain"/>
    <property type="match status" value="1"/>
</dbReference>
<feature type="domain" description="HTH rpiR-type" evidence="4">
    <location>
        <begin position="7"/>
        <end position="83"/>
    </location>
</feature>
<dbReference type="AlphaFoldDB" id="A0A1L7AKY0"/>
<evidence type="ECO:0000259" key="5">
    <source>
        <dbReference type="PROSITE" id="PS51464"/>
    </source>
</evidence>
<keyword evidence="3" id="KW-0804">Transcription</keyword>
<dbReference type="GO" id="GO:1901135">
    <property type="term" value="P:carbohydrate derivative metabolic process"/>
    <property type="evidence" value="ECO:0007669"/>
    <property type="project" value="InterPro"/>
</dbReference>
<dbReference type="InterPro" id="IPR001347">
    <property type="entry name" value="SIS_dom"/>
</dbReference>
<dbReference type="PROSITE" id="PS51464">
    <property type="entry name" value="SIS"/>
    <property type="match status" value="1"/>
</dbReference>
<feature type="domain" description="SIS" evidence="5">
    <location>
        <begin position="132"/>
        <end position="275"/>
    </location>
</feature>
<reference evidence="6 7" key="1">
    <citation type="submission" date="2016-05" db="EMBL/GenBank/DDBJ databases">
        <title>Complete Genome and Methylome Analysis of Psychrotrophic Bacterial Isolates from Antarctic Lake Untersee.</title>
        <authorList>
            <person name="Fomenkov A."/>
            <person name="Akimov V.N."/>
            <person name="Vasilyeva L.V."/>
            <person name="Andersen D."/>
            <person name="Vincze T."/>
            <person name="Roberts R.J."/>
        </authorList>
    </citation>
    <scope>NUCLEOTIDE SEQUENCE [LARGE SCALE GENOMIC DNA]</scope>
    <source>
        <strain evidence="6 7">U14-5</strain>
    </source>
</reference>
<dbReference type="SUPFAM" id="SSF53697">
    <property type="entry name" value="SIS domain"/>
    <property type="match status" value="1"/>
</dbReference>
<proteinExistence type="predicted"/>
<dbReference type="GO" id="GO:0003677">
    <property type="term" value="F:DNA binding"/>
    <property type="evidence" value="ECO:0007669"/>
    <property type="project" value="UniProtKB-KW"/>
</dbReference>
<dbReference type="Gene3D" id="3.40.50.10490">
    <property type="entry name" value="Glucose-6-phosphate isomerase like protein, domain 1"/>
    <property type="match status" value="1"/>
</dbReference>
<dbReference type="SUPFAM" id="SSF46689">
    <property type="entry name" value="Homeodomain-like"/>
    <property type="match status" value="1"/>
</dbReference>
<evidence type="ECO:0000256" key="1">
    <source>
        <dbReference type="ARBA" id="ARBA00023015"/>
    </source>
</evidence>
<dbReference type="KEGG" id="rgi:RGI145_15565"/>
<name>A0A1L7AKY0_9PROT</name>
<protein>
    <submittedName>
        <fullName evidence="6">Transcriptional regulator</fullName>
    </submittedName>
</protein>
<dbReference type="InterPro" id="IPR046348">
    <property type="entry name" value="SIS_dom_sf"/>
</dbReference>
<evidence type="ECO:0000313" key="6">
    <source>
        <dbReference type="EMBL" id="APT59399.1"/>
    </source>
</evidence>
<dbReference type="InterPro" id="IPR047640">
    <property type="entry name" value="RpiR-like"/>
</dbReference>
<dbReference type="PANTHER" id="PTHR30514:SF18">
    <property type="entry name" value="RPIR-FAMILY TRANSCRIPTIONAL REGULATOR"/>
    <property type="match status" value="1"/>
</dbReference>
<dbReference type="InterPro" id="IPR036388">
    <property type="entry name" value="WH-like_DNA-bd_sf"/>
</dbReference>
<organism evidence="6 7">
    <name type="scientific">Roseomonas gilardii</name>
    <dbReference type="NCBI Taxonomy" id="257708"/>
    <lineage>
        <taxon>Bacteria</taxon>
        <taxon>Pseudomonadati</taxon>
        <taxon>Pseudomonadota</taxon>
        <taxon>Alphaproteobacteria</taxon>
        <taxon>Acetobacterales</taxon>
        <taxon>Roseomonadaceae</taxon>
        <taxon>Roseomonas</taxon>
    </lineage>
</organism>
<dbReference type="InterPro" id="IPR035472">
    <property type="entry name" value="RpiR-like_SIS"/>
</dbReference>
<dbReference type="GO" id="GO:0003700">
    <property type="term" value="F:DNA-binding transcription factor activity"/>
    <property type="evidence" value="ECO:0007669"/>
    <property type="project" value="InterPro"/>
</dbReference>
<evidence type="ECO:0000256" key="2">
    <source>
        <dbReference type="ARBA" id="ARBA00023125"/>
    </source>
</evidence>
<dbReference type="Pfam" id="PF01380">
    <property type="entry name" value="SIS"/>
    <property type="match status" value="1"/>
</dbReference>
<evidence type="ECO:0000313" key="7">
    <source>
        <dbReference type="Proteomes" id="UP000185494"/>
    </source>
</evidence>
<dbReference type="eggNOG" id="COG1737">
    <property type="taxonomic scope" value="Bacteria"/>
</dbReference>
<accession>A0A1L7AKY0</accession>
<dbReference type="GO" id="GO:0097367">
    <property type="term" value="F:carbohydrate derivative binding"/>
    <property type="evidence" value="ECO:0007669"/>
    <property type="project" value="InterPro"/>
</dbReference>
<dbReference type="PROSITE" id="PS51071">
    <property type="entry name" value="HTH_RPIR"/>
    <property type="match status" value="1"/>
</dbReference>
<dbReference type="EMBL" id="CP015583">
    <property type="protein sequence ID" value="APT59399.1"/>
    <property type="molecule type" value="Genomic_DNA"/>
</dbReference>
<evidence type="ECO:0000259" key="4">
    <source>
        <dbReference type="PROSITE" id="PS51071"/>
    </source>
</evidence>
<dbReference type="InterPro" id="IPR000281">
    <property type="entry name" value="HTH_RpiR"/>
</dbReference>
<dbReference type="CDD" id="cd05013">
    <property type="entry name" value="SIS_RpiR"/>
    <property type="match status" value="1"/>
</dbReference>
<dbReference type="Proteomes" id="UP000185494">
    <property type="component" value="Chromosome 1"/>
</dbReference>
<dbReference type="PANTHER" id="PTHR30514">
    <property type="entry name" value="GLUCOKINASE"/>
    <property type="match status" value="1"/>
</dbReference>
<dbReference type="InterPro" id="IPR009057">
    <property type="entry name" value="Homeodomain-like_sf"/>
</dbReference>
<keyword evidence="1" id="KW-0805">Transcription regulation</keyword>